<evidence type="ECO:0000313" key="3">
    <source>
        <dbReference type="EMBL" id="TQL29008.1"/>
    </source>
</evidence>
<dbReference type="SMART" id="SM00862">
    <property type="entry name" value="Trans_reg_C"/>
    <property type="match status" value="1"/>
</dbReference>
<dbReference type="InterPro" id="IPR003018">
    <property type="entry name" value="GAF"/>
</dbReference>
<feature type="domain" description="OmpR/PhoB-type" evidence="2">
    <location>
        <begin position="223"/>
        <end position="288"/>
    </location>
</feature>
<evidence type="ECO:0000256" key="1">
    <source>
        <dbReference type="ARBA" id="ARBA00023125"/>
    </source>
</evidence>
<dbReference type="GO" id="GO:0000160">
    <property type="term" value="P:phosphorelay signal transduction system"/>
    <property type="evidence" value="ECO:0007669"/>
    <property type="project" value="InterPro"/>
</dbReference>
<keyword evidence="4" id="KW-1185">Reference proteome</keyword>
<sequence>MPPRPETDPGMRAQISASWHRSAAHGVQVELAEAPITLPDDQLRAARDLHPLARVLPLLEDVLGPAVRGCDAVLAVGDADGQLLWVTGSSAAMGRAERIGFVPGSNWDERVTGTNAPGTALALGETVSVDQREHFRESVRGWSCVATPIHDPRTSQVLGVLDVTGGGSLIVPQTVAMIRAAARMAESELAGAAPAALTPQVRTGSVQLEALGRDEAILRGVDGRAVRLGARHSEIVVLLAAHPEGLTGEELATLVYPDDVRPATVRAELNRLRAVLGEDMVGSRPYRLLPSVSADWYAVAALLSAGDVEGALRAYRGRLLLRSQSPGVADLADELEWSLRAAVLASGRADLMAAWTRTAAGADDLEAWQAQAAALPARSPLHPMVAAQVARLDAALRAP</sequence>
<gene>
    <name evidence="3" type="ORF">FB554_3321</name>
</gene>
<proteinExistence type="predicted"/>
<dbReference type="Proteomes" id="UP000318336">
    <property type="component" value="Unassembled WGS sequence"/>
</dbReference>
<dbReference type="AlphaFoldDB" id="A0A542WZL2"/>
<dbReference type="OrthoDB" id="3928741at2"/>
<dbReference type="RefSeq" id="WP_142007765.1">
    <property type="nucleotide sequence ID" value="NZ_CAJTBP010000001.1"/>
</dbReference>
<keyword evidence="1" id="KW-0238">DNA-binding</keyword>
<dbReference type="GO" id="GO:0003677">
    <property type="term" value="F:DNA binding"/>
    <property type="evidence" value="ECO:0007669"/>
    <property type="project" value="UniProtKB-KW"/>
</dbReference>
<reference evidence="3 4" key="1">
    <citation type="submission" date="2019-06" db="EMBL/GenBank/DDBJ databases">
        <title>Sequencing the genomes of 1000 actinobacteria strains.</title>
        <authorList>
            <person name="Klenk H.-P."/>
        </authorList>
    </citation>
    <scope>NUCLEOTIDE SEQUENCE [LARGE SCALE GENOMIC DNA]</scope>
    <source>
        <strain evidence="3 4">DSM 24617</strain>
    </source>
</reference>
<dbReference type="InterPro" id="IPR001867">
    <property type="entry name" value="OmpR/PhoB-type_DNA-bd"/>
</dbReference>
<dbReference type="EMBL" id="VFOK01000002">
    <property type="protein sequence ID" value="TQL29008.1"/>
    <property type="molecule type" value="Genomic_DNA"/>
</dbReference>
<dbReference type="GO" id="GO:0006355">
    <property type="term" value="P:regulation of DNA-templated transcription"/>
    <property type="evidence" value="ECO:0007669"/>
    <property type="project" value="InterPro"/>
</dbReference>
<dbReference type="InterPro" id="IPR029016">
    <property type="entry name" value="GAF-like_dom_sf"/>
</dbReference>
<name>A0A542WZL2_9MICO</name>
<protein>
    <submittedName>
        <fullName evidence="3">GAF domain-containing protein</fullName>
    </submittedName>
</protein>
<dbReference type="Pfam" id="PF01590">
    <property type="entry name" value="GAF"/>
    <property type="match status" value="1"/>
</dbReference>
<organism evidence="3 4">
    <name type="scientific">Barrientosiimonas humi</name>
    <dbReference type="NCBI Taxonomy" id="999931"/>
    <lineage>
        <taxon>Bacteria</taxon>
        <taxon>Bacillati</taxon>
        <taxon>Actinomycetota</taxon>
        <taxon>Actinomycetes</taxon>
        <taxon>Micrococcales</taxon>
        <taxon>Dermacoccaceae</taxon>
        <taxon>Barrientosiimonas</taxon>
    </lineage>
</organism>
<accession>A0A542WZL2</accession>
<evidence type="ECO:0000259" key="2">
    <source>
        <dbReference type="SMART" id="SM00862"/>
    </source>
</evidence>
<evidence type="ECO:0000313" key="4">
    <source>
        <dbReference type="Proteomes" id="UP000318336"/>
    </source>
</evidence>
<comment type="caution">
    <text evidence="3">The sequence shown here is derived from an EMBL/GenBank/DDBJ whole genome shotgun (WGS) entry which is preliminary data.</text>
</comment>
<dbReference type="Gene3D" id="3.30.450.40">
    <property type="match status" value="1"/>
</dbReference>